<keyword evidence="3" id="KW-1185">Reference proteome</keyword>
<dbReference type="Proteomes" id="UP000807769">
    <property type="component" value="Unassembled WGS sequence"/>
</dbReference>
<accession>A0A9P7DXB2</accession>
<dbReference type="EMBL" id="JABBWG010000052">
    <property type="protein sequence ID" value="KAG1805560.1"/>
    <property type="molecule type" value="Genomic_DNA"/>
</dbReference>
<dbReference type="AlphaFoldDB" id="A0A9P7DXB2"/>
<feature type="region of interest" description="Disordered" evidence="1">
    <location>
        <begin position="50"/>
        <end position="228"/>
    </location>
</feature>
<comment type="caution">
    <text evidence="2">The sequence shown here is derived from an EMBL/GenBank/DDBJ whole genome shotgun (WGS) entry which is preliminary data.</text>
</comment>
<reference evidence="2" key="1">
    <citation type="journal article" date="2020" name="New Phytol.">
        <title>Comparative genomics reveals dynamic genome evolution in host specialist ectomycorrhizal fungi.</title>
        <authorList>
            <person name="Lofgren L.A."/>
            <person name="Nguyen N.H."/>
            <person name="Vilgalys R."/>
            <person name="Ruytinx J."/>
            <person name="Liao H.L."/>
            <person name="Branco S."/>
            <person name="Kuo A."/>
            <person name="LaButti K."/>
            <person name="Lipzen A."/>
            <person name="Andreopoulos W."/>
            <person name="Pangilinan J."/>
            <person name="Riley R."/>
            <person name="Hundley H."/>
            <person name="Na H."/>
            <person name="Barry K."/>
            <person name="Grigoriev I.V."/>
            <person name="Stajich J.E."/>
            <person name="Kennedy P.G."/>
        </authorList>
    </citation>
    <scope>NUCLEOTIDE SEQUENCE</scope>
    <source>
        <strain evidence="2">MN1</strain>
    </source>
</reference>
<dbReference type="GeneID" id="64636512"/>
<protein>
    <submittedName>
        <fullName evidence="2">Uncharacterized protein</fullName>
    </submittedName>
</protein>
<dbReference type="RefSeq" id="XP_041187313.1">
    <property type="nucleotide sequence ID" value="XM_041342496.1"/>
</dbReference>
<gene>
    <name evidence="2" type="ORF">BJ212DRAFT_1590781</name>
</gene>
<name>A0A9P7DXB2_9AGAM</name>
<evidence type="ECO:0000256" key="1">
    <source>
        <dbReference type="SAM" id="MobiDB-lite"/>
    </source>
</evidence>
<evidence type="ECO:0000313" key="2">
    <source>
        <dbReference type="EMBL" id="KAG1805560.1"/>
    </source>
</evidence>
<dbReference type="OrthoDB" id="2680676at2759"/>
<sequence length="228" mass="25422">MPRIIRLGPNVTLKLMPPSPDSCCDTCKLTDKSPLKIVIPSLSQRLANLKRKQLSSSSESSDSGLPTVKKLRRRTKKLGDKPDTSRLTIKTRPLQRQNPTAVDDKDESDDGNAPDDEAEEEEEESQNPAEANQAVSNASRLRNKIRLPRRQTDTAKDDNTSGGKPQEKEEDEDSYREASSSESSDEEEDEYIPPRKRQRKCLQSISNRLSSRTRTSTSTSAAKHSDGV</sequence>
<feature type="compositionally biased region" description="Acidic residues" evidence="1">
    <location>
        <begin position="104"/>
        <end position="125"/>
    </location>
</feature>
<evidence type="ECO:0000313" key="3">
    <source>
        <dbReference type="Proteomes" id="UP000807769"/>
    </source>
</evidence>
<proteinExistence type="predicted"/>
<feature type="compositionally biased region" description="Basic and acidic residues" evidence="1">
    <location>
        <begin position="150"/>
        <end position="159"/>
    </location>
</feature>
<organism evidence="2 3">
    <name type="scientific">Suillus subaureus</name>
    <dbReference type="NCBI Taxonomy" id="48587"/>
    <lineage>
        <taxon>Eukaryota</taxon>
        <taxon>Fungi</taxon>
        <taxon>Dikarya</taxon>
        <taxon>Basidiomycota</taxon>
        <taxon>Agaricomycotina</taxon>
        <taxon>Agaricomycetes</taxon>
        <taxon>Agaricomycetidae</taxon>
        <taxon>Boletales</taxon>
        <taxon>Suillineae</taxon>
        <taxon>Suillaceae</taxon>
        <taxon>Suillus</taxon>
    </lineage>
</organism>
<feature type="compositionally biased region" description="Low complexity" evidence="1">
    <location>
        <begin position="204"/>
        <end position="220"/>
    </location>
</feature>